<evidence type="ECO:0000313" key="2">
    <source>
        <dbReference type="EMBL" id="SFJ89525.1"/>
    </source>
</evidence>
<evidence type="ECO:0000256" key="1">
    <source>
        <dbReference type="SAM" id="MobiDB-lite"/>
    </source>
</evidence>
<protein>
    <submittedName>
        <fullName evidence="2">Uncharacterized protein</fullName>
    </submittedName>
</protein>
<evidence type="ECO:0000313" key="3">
    <source>
        <dbReference type="Proteomes" id="UP000183299"/>
    </source>
</evidence>
<sequence length="103" mass="11449">MIAEGPRLARTRRTLSEGAFPTVTRHIHTGTSMSGALRLLRNRRRECHVKAFGNKRQVTGDKPSPPTLHRRPSRSHAATDSPARSTSQSQPGKSAVRRVDWVT</sequence>
<dbReference type="AlphaFoldDB" id="A0A1I3V2R2"/>
<feature type="region of interest" description="Disordered" evidence="1">
    <location>
        <begin position="50"/>
        <end position="103"/>
    </location>
</feature>
<keyword evidence="3" id="KW-1185">Reference proteome</keyword>
<gene>
    <name evidence="2" type="ORF">SAMN04488138_11383</name>
</gene>
<reference evidence="2 3" key="1">
    <citation type="submission" date="2016-10" db="EMBL/GenBank/DDBJ databases">
        <authorList>
            <person name="de Groot N.N."/>
        </authorList>
    </citation>
    <scope>NUCLEOTIDE SEQUENCE [LARGE SCALE GENOMIC DNA]</scope>
    <source>
        <strain evidence="2 3">CGMCC 1.8891</strain>
    </source>
</reference>
<organism evidence="2 3">
    <name type="scientific">Celeribacter halophilus</name>
    <dbReference type="NCBI Taxonomy" id="576117"/>
    <lineage>
        <taxon>Bacteria</taxon>
        <taxon>Pseudomonadati</taxon>
        <taxon>Pseudomonadota</taxon>
        <taxon>Alphaproteobacteria</taxon>
        <taxon>Rhodobacterales</taxon>
        <taxon>Roseobacteraceae</taxon>
        <taxon>Celeribacter</taxon>
    </lineage>
</organism>
<proteinExistence type="predicted"/>
<feature type="compositionally biased region" description="Polar residues" evidence="1">
    <location>
        <begin position="76"/>
        <end position="92"/>
    </location>
</feature>
<accession>A0A1I3V2R2</accession>
<dbReference type="Proteomes" id="UP000183299">
    <property type="component" value="Unassembled WGS sequence"/>
</dbReference>
<feature type="region of interest" description="Disordered" evidence="1">
    <location>
        <begin position="1"/>
        <end position="27"/>
    </location>
</feature>
<dbReference type="EMBL" id="FORY01000013">
    <property type="protein sequence ID" value="SFJ89525.1"/>
    <property type="molecule type" value="Genomic_DNA"/>
</dbReference>
<name>A0A1I3V2R2_9RHOB</name>